<proteinExistence type="predicted"/>
<dbReference type="Proteomes" id="UP001304895">
    <property type="component" value="Unassembled WGS sequence"/>
</dbReference>
<organism evidence="1 2">
    <name type="scientific">Trichocladium antarcticum</name>
    <dbReference type="NCBI Taxonomy" id="1450529"/>
    <lineage>
        <taxon>Eukaryota</taxon>
        <taxon>Fungi</taxon>
        <taxon>Dikarya</taxon>
        <taxon>Ascomycota</taxon>
        <taxon>Pezizomycotina</taxon>
        <taxon>Sordariomycetes</taxon>
        <taxon>Sordariomycetidae</taxon>
        <taxon>Sordariales</taxon>
        <taxon>Chaetomiaceae</taxon>
        <taxon>Trichocladium</taxon>
    </lineage>
</organism>
<protein>
    <submittedName>
        <fullName evidence="1">Uncharacterized protein</fullName>
    </submittedName>
</protein>
<reference evidence="1" key="2">
    <citation type="submission" date="2023-05" db="EMBL/GenBank/DDBJ databases">
        <authorList>
            <consortium name="Lawrence Berkeley National Laboratory"/>
            <person name="Steindorff A."/>
            <person name="Hensen N."/>
            <person name="Bonometti L."/>
            <person name="Westerberg I."/>
            <person name="Brannstrom I.O."/>
            <person name="Guillou S."/>
            <person name="Cros-Aarteil S."/>
            <person name="Calhoun S."/>
            <person name="Haridas S."/>
            <person name="Kuo A."/>
            <person name="Mondo S."/>
            <person name="Pangilinan J."/>
            <person name="Riley R."/>
            <person name="Labutti K."/>
            <person name="Andreopoulos B."/>
            <person name="Lipzen A."/>
            <person name="Chen C."/>
            <person name="Yanf M."/>
            <person name="Daum C."/>
            <person name="Ng V."/>
            <person name="Clum A."/>
            <person name="Ohm R."/>
            <person name="Martin F."/>
            <person name="Silar P."/>
            <person name="Natvig D."/>
            <person name="Lalanne C."/>
            <person name="Gautier V."/>
            <person name="Ament-Velasquez S.L."/>
            <person name="Kruys A."/>
            <person name="Hutchinson M.I."/>
            <person name="Powell A.J."/>
            <person name="Barry K."/>
            <person name="Miller A.N."/>
            <person name="Grigoriev I.V."/>
            <person name="Debuchy R."/>
            <person name="Gladieux P."/>
            <person name="Thoren M.H."/>
            <person name="Johannesson H."/>
        </authorList>
    </citation>
    <scope>NUCLEOTIDE SEQUENCE</scope>
    <source>
        <strain evidence="1">CBS 123565</strain>
    </source>
</reference>
<gene>
    <name evidence="1" type="ORF">BT67DRAFT_52942</name>
</gene>
<reference evidence="1" key="1">
    <citation type="journal article" date="2023" name="Mol. Phylogenet. Evol.">
        <title>Genome-scale phylogeny and comparative genomics of the fungal order Sordariales.</title>
        <authorList>
            <person name="Hensen N."/>
            <person name="Bonometti L."/>
            <person name="Westerberg I."/>
            <person name="Brannstrom I.O."/>
            <person name="Guillou S."/>
            <person name="Cros-Aarteil S."/>
            <person name="Calhoun S."/>
            <person name="Haridas S."/>
            <person name="Kuo A."/>
            <person name="Mondo S."/>
            <person name="Pangilinan J."/>
            <person name="Riley R."/>
            <person name="LaButti K."/>
            <person name="Andreopoulos B."/>
            <person name="Lipzen A."/>
            <person name="Chen C."/>
            <person name="Yan M."/>
            <person name="Daum C."/>
            <person name="Ng V."/>
            <person name="Clum A."/>
            <person name="Steindorff A."/>
            <person name="Ohm R.A."/>
            <person name="Martin F."/>
            <person name="Silar P."/>
            <person name="Natvig D.O."/>
            <person name="Lalanne C."/>
            <person name="Gautier V."/>
            <person name="Ament-Velasquez S.L."/>
            <person name="Kruys A."/>
            <person name="Hutchinson M.I."/>
            <person name="Powell A.J."/>
            <person name="Barry K."/>
            <person name="Miller A.N."/>
            <person name="Grigoriev I.V."/>
            <person name="Debuchy R."/>
            <person name="Gladieux P."/>
            <person name="Hiltunen Thoren M."/>
            <person name="Johannesson H."/>
        </authorList>
    </citation>
    <scope>NUCLEOTIDE SEQUENCE</scope>
    <source>
        <strain evidence="1">CBS 123565</strain>
    </source>
</reference>
<accession>A0AAN6UIS5</accession>
<dbReference type="EMBL" id="MU853412">
    <property type="protein sequence ID" value="KAK4133519.1"/>
    <property type="molecule type" value="Genomic_DNA"/>
</dbReference>
<sequence>MIPPRAPRCRPAHISISPLLWVFPFFVNSPLFTRLFALHLHRRTDGRSVGRSVGPAVYGTIGRQVLIDLPLDWGGPGQGRVGQGRAGRVVLFGRCCISDGAQMLGPHGRFASRRRLESCLIPLFFYYCARATAEASAVHLSVGVKGGTRAGPVQHGSMLPRWQGFAEVVDW</sequence>
<evidence type="ECO:0000313" key="2">
    <source>
        <dbReference type="Proteomes" id="UP001304895"/>
    </source>
</evidence>
<keyword evidence="2" id="KW-1185">Reference proteome</keyword>
<comment type="caution">
    <text evidence="1">The sequence shown here is derived from an EMBL/GenBank/DDBJ whole genome shotgun (WGS) entry which is preliminary data.</text>
</comment>
<dbReference type="AlphaFoldDB" id="A0AAN6UIS5"/>
<evidence type="ECO:0000313" key="1">
    <source>
        <dbReference type="EMBL" id="KAK4133519.1"/>
    </source>
</evidence>
<name>A0AAN6UIS5_9PEZI</name>